<dbReference type="NCBIfam" id="NF007967">
    <property type="entry name" value="PRK10691.1"/>
    <property type="match status" value="1"/>
</dbReference>
<dbReference type="PANTHER" id="PTHR11820:SF7">
    <property type="entry name" value="ACYLPYRUVASE FAHD1, MITOCHONDRIAL"/>
    <property type="match status" value="1"/>
</dbReference>
<dbReference type="InterPro" id="IPR011234">
    <property type="entry name" value="Fumarylacetoacetase-like_C"/>
</dbReference>
<organism evidence="3 4">
    <name type="scientific">SAR324 cluster bacterium</name>
    <dbReference type="NCBI Taxonomy" id="2024889"/>
    <lineage>
        <taxon>Bacteria</taxon>
        <taxon>Deltaproteobacteria</taxon>
        <taxon>SAR324 cluster</taxon>
    </lineage>
</organism>
<evidence type="ECO:0000259" key="2">
    <source>
        <dbReference type="Pfam" id="PF01557"/>
    </source>
</evidence>
<dbReference type="PANTHER" id="PTHR11820">
    <property type="entry name" value="ACYLPYRUVASE"/>
    <property type="match status" value="1"/>
</dbReference>
<dbReference type="GO" id="GO:0046872">
    <property type="term" value="F:metal ion binding"/>
    <property type="evidence" value="ECO:0007669"/>
    <property type="project" value="UniProtKB-KW"/>
</dbReference>
<dbReference type="GO" id="GO:0016853">
    <property type="term" value="F:isomerase activity"/>
    <property type="evidence" value="ECO:0007669"/>
    <property type="project" value="UniProtKB-KW"/>
</dbReference>
<dbReference type="GO" id="GO:0018773">
    <property type="term" value="F:acetylpyruvate hydrolase activity"/>
    <property type="evidence" value="ECO:0007669"/>
    <property type="project" value="TreeGrafter"/>
</dbReference>
<evidence type="ECO:0000256" key="1">
    <source>
        <dbReference type="ARBA" id="ARBA00022723"/>
    </source>
</evidence>
<comment type="caution">
    <text evidence="3">The sequence shown here is derived from an EMBL/GenBank/DDBJ whole genome shotgun (WGS) entry which is preliminary data.</text>
</comment>
<gene>
    <name evidence="3" type="ORF">COB67_04525</name>
</gene>
<dbReference type="Proteomes" id="UP000218113">
    <property type="component" value="Unassembled WGS sequence"/>
</dbReference>
<keyword evidence="1" id="KW-0479">Metal-binding</keyword>
<dbReference type="Gene3D" id="3.90.850.10">
    <property type="entry name" value="Fumarylacetoacetase-like, C-terminal domain"/>
    <property type="match status" value="1"/>
</dbReference>
<protein>
    <submittedName>
        <fullName evidence="3">Isomerase/hydrolase</fullName>
    </submittedName>
</protein>
<dbReference type="InterPro" id="IPR036663">
    <property type="entry name" value="Fumarylacetoacetase_C_sf"/>
</dbReference>
<sequence length="220" mass="24441">MKYQHSFYDQSACSLLPGKIVCVGRNYLDHIKELNNPVPSEPILFIKPSTSLQSISDEILVPDYSNNCHHEVELSVLIGQELCRATVEEVEPAIVGYGIALDLTLRDVQEKLKAQGKPWERAKAFDGSCPLSPFVSKEVFPDPQDIELELKVNGESRQQGNSQLMMTKVLDLIAHISQFFTLLPGDVVLTGTPAGVSRLQSGDQVELILGKKYQYQTVVK</sequence>
<dbReference type="SUPFAM" id="SSF56529">
    <property type="entry name" value="FAH"/>
    <property type="match status" value="1"/>
</dbReference>
<dbReference type="AlphaFoldDB" id="A0A2A4T7D5"/>
<feature type="domain" description="Fumarylacetoacetase-like C-terminal" evidence="2">
    <location>
        <begin position="19"/>
        <end position="209"/>
    </location>
</feature>
<dbReference type="Pfam" id="PF01557">
    <property type="entry name" value="FAA_hydrolase"/>
    <property type="match status" value="1"/>
</dbReference>
<evidence type="ECO:0000313" key="4">
    <source>
        <dbReference type="Proteomes" id="UP000218113"/>
    </source>
</evidence>
<dbReference type="EMBL" id="NVSR01000017">
    <property type="protein sequence ID" value="PCI29261.1"/>
    <property type="molecule type" value="Genomic_DNA"/>
</dbReference>
<keyword evidence="3" id="KW-0413">Isomerase</keyword>
<proteinExistence type="predicted"/>
<keyword evidence="3" id="KW-0378">Hydrolase</keyword>
<reference evidence="4" key="1">
    <citation type="submission" date="2017-08" db="EMBL/GenBank/DDBJ databases">
        <title>A dynamic microbial community with high functional redundancy inhabits the cold, oxic subseafloor aquifer.</title>
        <authorList>
            <person name="Tully B.J."/>
            <person name="Wheat C.G."/>
            <person name="Glazer B.T."/>
            <person name="Huber J.A."/>
        </authorList>
    </citation>
    <scope>NUCLEOTIDE SEQUENCE [LARGE SCALE GENOMIC DNA]</scope>
</reference>
<evidence type="ECO:0000313" key="3">
    <source>
        <dbReference type="EMBL" id="PCI29261.1"/>
    </source>
</evidence>
<accession>A0A2A4T7D5</accession>
<name>A0A2A4T7D5_9DELT</name>